<dbReference type="AlphaFoldDB" id="A0AAN6T9G6"/>
<keyword evidence="3" id="KW-1185">Reference proteome</keyword>
<dbReference type="EMBL" id="MU853359">
    <property type="protein sequence ID" value="KAK4108989.1"/>
    <property type="molecule type" value="Genomic_DNA"/>
</dbReference>
<dbReference type="PANTHER" id="PTHR33990:SF2">
    <property type="entry name" value="PHNB-LIKE DOMAIN-CONTAINING PROTEIN"/>
    <property type="match status" value="1"/>
</dbReference>
<dbReference type="CDD" id="cd06588">
    <property type="entry name" value="PhnB_like"/>
    <property type="match status" value="1"/>
</dbReference>
<dbReference type="Proteomes" id="UP001302812">
    <property type="component" value="Unassembled WGS sequence"/>
</dbReference>
<dbReference type="Pfam" id="PF06983">
    <property type="entry name" value="3-dmu-9_3-mt"/>
    <property type="match status" value="1"/>
</dbReference>
<dbReference type="RefSeq" id="XP_064666559.1">
    <property type="nucleotide sequence ID" value="XM_064815996.1"/>
</dbReference>
<dbReference type="Gene3D" id="3.10.180.10">
    <property type="entry name" value="2,3-Dihydroxybiphenyl 1,2-Dioxygenase, domain 1"/>
    <property type="match status" value="1"/>
</dbReference>
<dbReference type="InterPro" id="IPR029068">
    <property type="entry name" value="Glyas_Bleomycin-R_OHBP_Dase"/>
</dbReference>
<dbReference type="PANTHER" id="PTHR33990">
    <property type="entry name" value="PROTEIN YJDN-RELATED"/>
    <property type="match status" value="1"/>
</dbReference>
<dbReference type="PIRSF" id="PIRSF021700">
    <property type="entry name" value="3_dmu_93_MTrfase"/>
    <property type="match status" value="1"/>
</dbReference>
<organism evidence="2 3">
    <name type="scientific">Canariomyces notabilis</name>
    <dbReference type="NCBI Taxonomy" id="2074819"/>
    <lineage>
        <taxon>Eukaryota</taxon>
        <taxon>Fungi</taxon>
        <taxon>Dikarya</taxon>
        <taxon>Ascomycota</taxon>
        <taxon>Pezizomycotina</taxon>
        <taxon>Sordariomycetes</taxon>
        <taxon>Sordariomycetidae</taxon>
        <taxon>Sordariales</taxon>
        <taxon>Chaetomiaceae</taxon>
        <taxon>Canariomyces</taxon>
    </lineage>
</organism>
<reference evidence="2" key="1">
    <citation type="journal article" date="2023" name="Mol. Phylogenet. Evol.">
        <title>Genome-scale phylogeny and comparative genomics of the fungal order Sordariales.</title>
        <authorList>
            <person name="Hensen N."/>
            <person name="Bonometti L."/>
            <person name="Westerberg I."/>
            <person name="Brannstrom I.O."/>
            <person name="Guillou S."/>
            <person name="Cros-Aarteil S."/>
            <person name="Calhoun S."/>
            <person name="Haridas S."/>
            <person name="Kuo A."/>
            <person name="Mondo S."/>
            <person name="Pangilinan J."/>
            <person name="Riley R."/>
            <person name="LaButti K."/>
            <person name="Andreopoulos B."/>
            <person name="Lipzen A."/>
            <person name="Chen C."/>
            <person name="Yan M."/>
            <person name="Daum C."/>
            <person name="Ng V."/>
            <person name="Clum A."/>
            <person name="Steindorff A."/>
            <person name="Ohm R.A."/>
            <person name="Martin F."/>
            <person name="Silar P."/>
            <person name="Natvig D.O."/>
            <person name="Lalanne C."/>
            <person name="Gautier V."/>
            <person name="Ament-Velasquez S.L."/>
            <person name="Kruys A."/>
            <person name="Hutchinson M.I."/>
            <person name="Powell A.J."/>
            <person name="Barry K."/>
            <person name="Miller A.N."/>
            <person name="Grigoriev I.V."/>
            <person name="Debuchy R."/>
            <person name="Gladieux P."/>
            <person name="Hiltunen Thoren M."/>
            <person name="Johannesson H."/>
        </authorList>
    </citation>
    <scope>NUCLEOTIDE SEQUENCE</scope>
    <source>
        <strain evidence="2">CBS 508.74</strain>
    </source>
</reference>
<comment type="caution">
    <text evidence="2">The sequence shown here is derived from an EMBL/GenBank/DDBJ whole genome shotgun (WGS) entry which is preliminary data.</text>
</comment>
<dbReference type="InterPro" id="IPR009725">
    <property type="entry name" value="3_dmu_93_MTrfase"/>
</dbReference>
<evidence type="ECO:0000313" key="3">
    <source>
        <dbReference type="Proteomes" id="UP001302812"/>
    </source>
</evidence>
<dbReference type="InterPro" id="IPR028973">
    <property type="entry name" value="PhnB-like"/>
</dbReference>
<reference evidence="2" key="2">
    <citation type="submission" date="2023-05" db="EMBL/GenBank/DDBJ databases">
        <authorList>
            <consortium name="Lawrence Berkeley National Laboratory"/>
            <person name="Steindorff A."/>
            <person name="Hensen N."/>
            <person name="Bonometti L."/>
            <person name="Westerberg I."/>
            <person name="Brannstrom I.O."/>
            <person name="Guillou S."/>
            <person name="Cros-Aarteil S."/>
            <person name="Calhoun S."/>
            <person name="Haridas S."/>
            <person name="Kuo A."/>
            <person name="Mondo S."/>
            <person name="Pangilinan J."/>
            <person name="Riley R."/>
            <person name="Labutti K."/>
            <person name="Andreopoulos B."/>
            <person name="Lipzen A."/>
            <person name="Chen C."/>
            <person name="Yanf M."/>
            <person name="Daum C."/>
            <person name="Ng V."/>
            <person name="Clum A."/>
            <person name="Ohm R."/>
            <person name="Martin F."/>
            <person name="Silar P."/>
            <person name="Natvig D."/>
            <person name="Lalanne C."/>
            <person name="Gautier V."/>
            <person name="Ament-Velasquez S.L."/>
            <person name="Kruys A."/>
            <person name="Hutchinson M.I."/>
            <person name="Powell A.J."/>
            <person name="Barry K."/>
            <person name="Miller A.N."/>
            <person name="Grigoriev I.V."/>
            <person name="Debuchy R."/>
            <person name="Gladieux P."/>
            <person name="Thoren M.H."/>
            <person name="Johannesson H."/>
        </authorList>
    </citation>
    <scope>NUCLEOTIDE SEQUENCE</scope>
    <source>
        <strain evidence="2">CBS 508.74</strain>
    </source>
</reference>
<protein>
    <submittedName>
        <fullName evidence="2">3-demethylubiquinone-9 3-O-methyltransferase</fullName>
    </submittedName>
</protein>
<accession>A0AAN6T9G6</accession>
<gene>
    <name evidence="2" type="ORF">N656DRAFT_783655</name>
</gene>
<name>A0AAN6T9G6_9PEZI</name>
<evidence type="ECO:0000313" key="2">
    <source>
        <dbReference type="EMBL" id="KAK4108989.1"/>
    </source>
</evidence>
<evidence type="ECO:0000259" key="1">
    <source>
        <dbReference type="Pfam" id="PF06983"/>
    </source>
</evidence>
<dbReference type="SUPFAM" id="SSF54593">
    <property type="entry name" value="Glyoxalase/Bleomycin resistance protein/Dihydroxybiphenyl dioxygenase"/>
    <property type="match status" value="1"/>
</dbReference>
<feature type="domain" description="PhnB-like" evidence="1">
    <location>
        <begin position="7"/>
        <end position="127"/>
    </location>
</feature>
<sequence>MTPTNLKLTTCLWFDGQASDAAHFYTSIFPNSQILTTQRFLEAGKEHHGREPGSVMVVEFDLDGHRFVGLNGGPQFKHSEAVSFQIDCATQDEVDYYWARLGKDAGGDETKGCGWVADKFGVCWQVIPTRLKEMIGSEDKEAAGRAAVAMGNMTKFDIEALEKAFRGD</sequence>
<proteinExistence type="predicted"/>
<dbReference type="GeneID" id="89940121"/>